<feature type="transmembrane region" description="Helical" evidence="9">
    <location>
        <begin position="268"/>
        <end position="287"/>
    </location>
</feature>
<evidence type="ECO:0000256" key="9">
    <source>
        <dbReference type="SAM" id="Phobius"/>
    </source>
</evidence>
<dbReference type="InterPro" id="IPR008901">
    <property type="entry name" value="ACER"/>
</dbReference>
<feature type="transmembrane region" description="Helical" evidence="9">
    <location>
        <begin position="345"/>
        <end position="366"/>
    </location>
</feature>
<keyword evidence="8" id="KW-0862">Zinc</keyword>
<dbReference type="Pfam" id="PF13508">
    <property type="entry name" value="Acetyltransf_7"/>
    <property type="match status" value="1"/>
</dbReference>
<keyword evidence="3 9" id="KW-0812">Transmembrane</keyword>
<evidence type="ECO:0000259" key="10">
    <source>
        <dbReference type="PROSITE" id="PS51186"/>
    </source>
</evidence>
<dbReference type="AlphaFoldDB" id="A0A397GSB2"/>
<dbReference type="STRING" id="41047.A0A397GSB2"/>
<reference evidence="11" key="1">
    <citation type="submission" date="2018-08" db="EMBL/GenBank/DDBJ databases">
        <title>Draft genome sequence of azole-resistant Aspergillus thermomutatus (Neosartorya pseudofischeri) strain HMR AF 39, isolated from a human nasal aspirate.</title>
        <authorList>
            <person name="Parent-Michaud M."/>
            <person name="Dufresne P.J."/>
            <person name="Fournier E."/>
            <person name="Martineau C."/>
            <person name="Moreira S."/>
            <person name="Perkins V."/>
            <person name="De Repentigny L."/>
            <person name="Dufresne S.F."/>
        </authorList>
    </citation>
    <scope>NUCLEOTIDE SEQUENCE [LARGE SCALE GENOMIC DNA]</scope>
    <source>
        <strain evidence="11">HMR AF 39</strain>
    </source>
</reference>
<dbReference type="OrthoDB" id="187171at2759"/>
<dbReference type="EMBL" id="NKHU02000118">
    <property type="protein sequence ID" value="RHZ53931.1"/>
    <property type="molecule type" value="Genomic_DNA"/>
</dbReference>
<feature type="domain" description="N-acetyltransferase" evidence="10">
    <location>
        <begin position="138"/>
        <end position="218"/>
    </location>
</feature>
<comment type="similarity">
    <text evidence="2">Belongs to the alkaline ceramidase family.</text>
</comment>
<dbReference type="GO" id="GO:0046513">
    <property type="term" value="P:ceramide biosynthetic process"/>
    <property type="evidence" value="ECO:0007669"/>
    <property type="project" value="TreeGrafter"/>
</dbReference>
<dbReference type="VEuPathDB" id="FungiDB:CDV56_107416"/>
<keyword evidence="4" id="KW-0378">Hydrolase</keyword>
<evidence type="ECO:0000256" key="3">
    <source>
        <dbReference type="ARBA" id="ARBA00022692"/>
    </source>
</evidence>
<dbReference type="Pfam" id="PF05875">
    <property type="entry name" value="Ceramidase"/>
    <property type="match status" value="1"/>
</dbReference>
<dbReference type="GO" id="GO:0005789">
    <property type="term" value="C:endoplasmic reticulum membrane"/>
    <property type="evidence" value="ECO:0007669"/>
    <property type="project" value="TreeGrafter"/>
</dbReference>
<dbReference type="SUPFAM" id="SSF55729">
    <property type="entry name" value="Acyl-CoA N-acyltransferases (Nat)"/>
    <property type="match status" value="1"/>
</dbReference>
<comment type="subcellular location">
    <subcellularLocation>
        <location evidence="1">Membrane</location>
        <topology evidence="1">Multi-pass membrane protein</topology>
    </subcellularLocation>
</comment>
<evidence type="ECO:0000313" key="12">
    <source>
        <dbReference type="Proteomes" id="UP000215305"/>
    </source>
</evidence>
<dbReference type="InterPro" id="IPR000182">
    <property type="entry name" value="GNAT_dom"/>
</dbReference>
<organism evidence="11 12">
    <name type="scientific">Aspergillus thermomutatus</name>
    <name type="common">Neosartorya pseudofischeri</name>
    <dbReference type="NCBI Taxonomy" id="41047"/>
    <lineage>
        <taxon>Eukaryota</taxon>
        <taxon>Fungi</taxon>
        <taxon>Dikarya</taxon>
        <taxon>Ascomycota</taxon>
        <taxon>Pezizomycotina</taxon>
        <taxon>Eurotiomycetes</taxon>
        <taxon>Eurotiomycetidae</taxon>
        <taxon>Eurotiales</taxon>
        <taxon>Aspergillaceae</taxon>
        <taxon>Aspergillus</taxon>
        <taxon>Aspergillus subgen. Fumigati</taxon>
    </lineage>
</organism>
<sequence>MSNIALVPREFPTEKELDKIVDRYRHLRLAGLKQDPKAFTANYETEAQFPYEKWLSRIQNPKARTFIALDQGERVNSSHDALTALLSREWLGTVTIGGPKFVSSSEIDIEAPWKVFTESDRYAAPPVDDRDAVAVYMIAGMFVLPASRGRGNGRRLVEETVKYTRGASPATERTLLVLLVEAENEAARKLYERCGFRKCSERVELSDHQTVGMILELEHNTTQSIDYMVTRYVAEFINSLTNVVYIIYAFYGLYQLRQKPNAGFLRTVPYWGLMAVGVCSAVYHVSLKYHTQMWDDLSMLFTTTPVLHRVMTADANPRVGIVTGIVLGSSLLALIIYHVKTDELLLHAVFFVGSVTTIGIYTMRLINARTLAGSEARRQIWGMVRFGAVIFNLGYWLWLVDGWVCSYLKSMRETVGLPWAFLLELHGWWHICTGIGAYIFIAVIDHLVSGEDHRNIPGSLAWPAPWAAQSVFAGRGSDEKQE</sequence>
<dbReference type="GeneID" id="38129390"/>
<dbReference type="InterPro" id="IPR016181">
    <property type="entry name" value="Acyl_CoA_acyltransferase"/>
</dbReference>
<dbReference type="PANTHER" id="PTHR46187">
    <property type="entry name" value="ALKALINE CERAMIDASE 3"/>
    <property type="match status" value="1"/>
</dbReference>
<feature type="transmembrane region" description="Helical" evidence="9">
    <location>
        <begin position="319"/>
        <end position="339"/>
    </location>
</feature>
<evidence type="ECO:0000313" key="11">
    <source>
        <dbReference type="EMBL" id="RHZ53931.1"/>
    </source>
</evidence>
<comment type="cofactor">
    <cofactor evidence="8">
        <name>Zn(2+)</name>
        <dbReference type="ChEBI" id="CHEBI:29105"/>
    </cofactor>
</comment>
<dbReference type="PANTHER" id="PTHR46187:SF1">
    <property type="entry name" value="ALKALINE PHYTOCERAMIDASE"/>
    <property type="match status" value="1"/>
</dbReference>
<dbReference type="GO" id="GO:0016811">
    <property type="term" value="F:hydrolase activity, acting on carbon-nitrogen (but not peptide) bonds, in linear amides"/>
    <property type="evidence" value="ECO:0007669"/>
    <property type="project" value="InterPro"/>
</dbReference>
<dbReference type="GO" id="GO:0016747">
    <property type="term" value="F:acyltransferase activity, transferring groups other than amino-acyl groups"/>
    <property type="evidence" value="ECO:0007669"/>
    <property type="project" value="InterPro"/>
</dbReference>
<dbReference type="GO" id="GO:0046514">
    <property type="term" value="P:ceramide catabolic process"/>
    <property type="evidence" value="ECO:0007669"/>
    <property type="project" value="TreeGrafter"/>
</dbReference>
<evidence type="ECO:0000256" key="4">
    <source>
        <dbReference type="ARBA" id="ARBA00022801"/>
    </source>
</evidence>
<feature type="transmembrane region" description="Helical" evidence="9">
    <location>
        <begin position="428"/>
        <end position="448"/>
    </location>
</feature>
<keyword evidence="5 9" id="KW-1133">Transmembrane helix</keyword>
<proteinExistence type="inferred from homology"/>
<keyword evidence="6 9" id="KW-0472">Membrane</keyword>
<keyword evidence="12" id="KW-1185">Reference proteome</keyword>
<protein>
    <recommendedName>
        <fullName evidence="10">N-acetyltransferase domain-containing protein</fullName>
    </recommendedName>
</protein>
<evidence type="ECO:0000256" key="6">
    <source>
        <dbReference type="ARBA" id="ARBA00023136"/>
    </source>
</evidence>
<comment type="caution">
    <text evidence="11">The sequence shown here is derived from an EMBL/GenBank/DDBJ whole genome shotgun (WGS) entry which is preliminary data.</text>
</comment>
<name>A0A397GSB2_ASPTH</name>
<gene>
    <name evidence="11" type="ORF">CDV56_107416</name>
</gene>
<evidence type="ECO:0000256" key="5">
    <source>
        <dbReference type="ARBA" id="ARBA00022989"/>
    </source>
</evidence>
<dbReference type="Proteomes" id="UP000215305">
    <property type="component" value="Unassembled WGS sequence"/>
</dbReference>
<dbReference type="RefSeq" id="XP_026613788.1">
    <property type="nucleotide sequence ID" value="XM_026761035.1"/>
</dbReference>
<feature type="transmembrane region" description="Helical" evidence="9">
    <location>
        <begin position="386"/>
        <end position="408"/>
    </location>
</feature>
<feature type="binding site" evidence="8">
    <location>
        <position position="430"/>
    </location>
    <ligand>
        <name>Zn(2+)</name>
        <dbReference type="ChEBI" id="CHEBI:29105"/>
        <note>catalytic</note>
    </ligand>
</feature>
<feature type="binding site" evidence="7">
    <location>
        <position position="235"/>
    </location>
    <ligand>
        <name>Ca(2+)</name>
        <dbReference type="ChEBI" id="CHEBI:29108"/>
    </ligand>
</feature>
<feature type="transmembrane region" description="Helical" evidence="9">
    <location>
        <begin position="236"/>
        <end position="256"/>
    </location>
</feature>
<dbReference type="PROSITE" id="PS51186">
    <property type="entry name" value="GNAT"/>
    <property type="match status" value="1"/>
</dbReference>
<dbReference type="Gene3D" id="3.40.630.30">
    <property type="match status" value="1"/>
</dbReference>
<accession>A0A397GSB2</accession>
<evidence type="ECO:0000256" key="1">
    <source>
        <dbReference type="ARBA" id="ARBA00004141"/>
    </source>
</evidence>
<feature type="binding site" evidence="8">
    <location>
        <position position="426"/>
    </location>
    <ligand>
        <name>Zn(2+)</name>
        <dbReference type="ChEBI" id="CHEBI:29105"/>
        <note>catalytic</note>
    </ligand>
</feature>
<evidence type="ECO:0000256" key="8">
    <source>
        <dbReference type="PIRSR" id="PIRSR608901-2"/>
    </source>
</evidence>
<feature type="binding site" evidence="8">
    <location>
        <position position="284"/>
    </location>
    <ligand>
        <name>Zn(2+)</name>
        <dbReference type="ChEBI" id="CHEBI:29105"/>
        <note>catalytic</note>
    </ligand>
</feature>
<dbReference type="GO" id="GO:0046872">
    <property type="term" value="F:metal ion binding"/>
    <property type="evidence" value="ECO:0007669"/>
    <property type="project" value="UniProtKB-KW"/>
</dbReference>
<keyword evidence="7" id="KW-0106">Calcium</keyword>
<keyword evidence="7" id="KW-0479">Metal-binding</keyword>
<evidence type="ECO:0000256" key="7">
    <source>
        <dbReference type="PIRSR" id="PIRSR608901-1"/>
    </source>
</evidence>
<evidence type="ECO:0000256" key="2">
    <source>
        <dbReference type="ARBA" id="ARBA00009780"/>
    </source>
</evidence>